<gene>
    <name evidence="2" type="ORF">Cgig2_017239</name>
</gene>
<dbReference type="EMBL" id="JAKOGI010001185">
    <property type="protein sequence ID" value="KAJ8427148.1"/>
    <property type="molecule type" value="Genomic_DNA"/>
</dbReference>
<comment type="caution">
    <text evidence="2">The sequence shown here is derived from an EMBL/GenBank/DDBJ whole genome shotgun (WGS) entry which is preliminary data.</text>
</comment>
<organism evidence="2 3">
    <name type="scientific">Carnegiea gigantea</name>
    <dbReference type="NCBI Taxonomy" id="171969"/>
    <lineage>
        <taxon>Eukaryota</taxon>
        <taxon>Viridiplantae</taxon>
        <taxon>Streptophyta</taxon>
        <taxon>Embryophyta</taxon>
        <taxon>Tracheophyta</taxon>
        <taxon>Spermatophyta</taxon>
        <taxon>Magnoliopsida</taxon>
        <taxon>eudicotyledons</taxon>
        <taxon>Gunneridae</taxon>
        <taxon>Pentapetalae</taxon>
        <taxon>Caryophyllales</taxon>
        <taxon>Cactineae</taxon>
        <taxon>Cactaceae</taxon>
        <taxon>Cactoideae</taxon>
        <taxon>Echinocereeae</taxon>
        <taxon>Carnegiea</taxon>
    </lineage>
</organism>
<sequence>MVDALKNSMSTMTDAIIQQVFEQVKKAMEYASPARPLPHFDYVPTTGCESSRRHVPVMSHRHSEVRPLACRLWVWLVALGWSAVGATLGRPSEQPAALSLSPVGTALDRSPVGAARGPQPVVCRRGPRPSACRPITERDPLMVYLIGACGPQRVVRMHGPRPSSCRPRGRRPSAGRPYARPAALVMSPVSAALGLWPVATKNSCWPVATSLALKGIRIAEHGPLVVSLVGVRTARGPRLVARRRGPQPVAGRHSSCLGPVATSLAHKGLRIAKHDPLVVSPIGAALCWLLVGAAPGWLYKGAARGPRPIAPRCDPRPVATSIALQGLTISKQNPLVVSLIGAPFSQSPVGRLYVRRPSTQHSLSWASSRLVLLRAFSPKRLRPSFSMVSSSPSLLSCMPLTMEKGRLIISQVHPMEFSPQMYSTFRLTNHPV</sequence>
<dbReference type="Proteomes" id="UP001153076">
    <property type="component" value="Unassembled WGS sequence"/>
</dbReference>
<dbReference type="AlphaFoldDB" id="A0A9Q1GZ53"/>
<evidence type="ECO:0000313" key="3">
    <source>
        <dbReference type="Proteomes" id="UP001153076"/>
    </source>
</evidence>
<accession>A0A9Q1GZ53</accession>
<name>A0A9Q1GZ53_9CARY</name>
<protein>
    <submittedName>
        <fullName evidence="2">Uncharacterized protein</fullName>
    </submittedName>
</protein>
<reference evidence="2" key="1">
    <citation type="submission" date="2022-04" db="EMBL/GenBank/DDBJ databases">
        <title>Carnegiea gigantea Genome sequencing and assembly v2.</title>
        <authorList>
            <person name="Copetti D."/>
            <person name="Sanderson M.J."/>
            <person name="Burquez A."/>
            <person name="Wojciechowski M.F."/>
        </authorList>
    </citation>
    <scope>NUCLEOTIDE SEQUENCE</scope>
    <source>
        <strain evidence="2">SGP5-SGP5p</strain>
        <tissue evidence="2">Aerial part</tissue>
    </source>
</reference>
<evidence type="ECO:0000313" key="2">
    <source>
        <dbReference type="EMBL" id="KAJ8427148.1"/>
    </source>
</evidence>
<feature type="region of interest" description="Disordered" evidence="1">
    <location>
        <begin position="157"/>
        <end position="177"/>
    </location>
</feature>
<proteinExistence type="predicted"/>
<evidence type="ECO:0000256" key="1">
    <source>
        <dbReference type="SAM" id="MobiDB-lite"/>
    </source>
</evidence>
<keyword evidence="3" id="KW-1185">Reference proteome</keyword>